<evidence type="ECO:0000313" key="3">
    <source>
        <dbReference type="Proteomes" id="UP000504693"/>
    </source>
</evidence>
<dbReference type="AlphaFoldDB" id="A0A7D4ATA8"/>
<name>A0A7D4ATA8_9SPHN</name>
<keyword evidence="1" id="KW-0812">Transmembrane</keyword>
<feature type="transmembrane region" description="Helical" evidence="1">
    <location>
        <begin position="60"/>
        <end position="80"/>
    </location>
</feature>
<organism evidence="2 3">
    <name type="scientific">Erythrobacter mangrovi</name>
    <dbReference type="NCBI Taxonomy" id="2739433"/>
    <lineage>
        <taxon>Bacteria</taxon>
        <taxon>Pseudomonadati</taxon>
        <taxon>Pseudomonadota</taxon>
        <taxon>Alphaproteobacteria</taxon>
        <taxon>Sphingomonadales</taxon>
        <taxon>Erythrobacteraceae</taxon>
        <taxon>Erythrobacter/Porphyrobacter group</taxon>
        <taxon>Erythrobacter</taxon>
    </lineage>
</organism>
<sequence length="303" mass="34702">MLGSTKSFLAAIFVILLQLFPLTGVFLMIFLAMTWSIILVNLGFILLIKEVWEGRAPRWASAFPMLWFGGYMIAAIYSHYEASRLVEQVDTENASQRFAFDAERMDAVFLRGEDYQVRELVRDYDLPRAFISYERPHGVLETHANWMEDHSCPPTGRWDSRRPDPWSNTSQSFTSVYAHSTDPSSPRRTIPGLCLYSGKREPTRRIMQIEVARQVETKGIVNTETQTLSITSPDGSRGELHSLRVKPLRWLPMPIAGCGLVSSVSKWECVFDFLRKKTIDSEDYNRPPMLVIARALGLNERQF</sequence>
<keyword evidence="1" id="KW-0472">Membrane</keyword>
<keyword evidence="3" id="KW-1185">Reference proteome</keyword>
<dbReference type="RefSeq" id="WP_173213259.1">
    <property type="nucleotide sequence ID" value="NZ_CP053921.1"/>
</dbReference>
<feature type="transmembrane region" description="Helical" evidence="1">
    <location>
        <begin position="29"/>
        <end position="48"/>
    </location>
</feature>
<dbReference type="EMBL" id="CP053921">
    <property type="protein sequence ID" value="QKG70857.1"/>
    <property type="molecule type" value="Genomic_DNA"/>
</dbReference>
<evidence type="ECO:0000256" key="1">
    <source>
        <dbReference type="SAM" id="Phobius"/>
    </source>
</evidence>
<dbReference type="Proteomes" id="UP000504693">
    <property type="component" value="Chromosome"/>
</dbReference>
<gene>
    <name evidence="2" type="ORF">HQR01_05435</name>
</gene>
<reference evidence="2 3" key="1">
    <citation type="submission" date="2020-05" db="EMBL/GenBank/DDBJ databases">
        <title>Erythrobacter mangrovi sp. nov., isolated from rhizosphere soil of mangrove plant (Kandelia candel).</title>
        <authorList>
            <person name="Ye Y.H."/>
        </authorList>
    </citation>
    <scope>NUCLEOTIDE SEQUENCE [LARGE SCALE GENOMIC DNA]</scope>
    <source>
        <strain evidence="2 3">EB310</strain>
    </source>
</reference>
<keyword evidence="1" id="KW-1133">Transmembrane helix</keyword>
<dbReference type="KEGG" id="emv:HQR01_05435"/>
<proteinExistence type="predicted"/>
<evidence type="ECO:0000313" key="2">
    <source>
        <dbReference type="EMBL" id="QKG70857.1"/>
    </source>
</evidence>
<feature type="transmembrane region" description="Helical" evidence="1">
    <location>
        <begin position="7"/>
        <end position="23"/>
    </location>
</feature>
<accession>A0A7D4ATA8</accession>
<protein>
    <submittedName>
        <fullName evidence="2">Uncharacterized protein</fullName>
    </submittedName>
</protein>